<dbReference type="Gene3D" id="1.20.1460.20">
    <property type="match status" value="1"/>
</dbReference>
<sequence length="645" mass="71743">MAITKMTLVDIKGNKSKLDEVLLKCIGTGVFNPEQASALTKYARGISAAQSVNTYQTSMQKLTEIADCCKVELTYEDFDGLDVDNIVQHIEQLHERTLRLAGQRDEYQSELKKLKTASQDLKHLMELDLPLKQLGEGKYLTTLYGSIPSSNAKKLTEESIGPFVFFECEKEEERTWGLCITLKKELSLTQETLSSVGFQASPLDMTLDNTPKELVTQLESDSKQVEEKLKLVETELNDTVCSEKQRLCKIYARLKAAMKSLDVRRYAVYIRDEFHLIGFVPTDEINRFVLQMELIDTVEVTATPAEQEQEIQAPVKLKSNRLVKPFEMFIDMYGLPGYNEMDPTPFVALTYTILFGIMFGDLGQGLVMSLVGWFMSRKNGGNFGKILVRIGFSSAIFGFLYGSVFGIETLLDPFYINVLGMSGKPIHVMDPDTISMLLIAAIAVGAIMILASMLMNVALGIKQKDYEKALFSHNGLAGIVLYGSILVGAACLMLLDINLFTIPYIVGLIVLPVLLIFLKHPLANLLSKNDHLFGEEGAGGYLSESGFEMFEILLSYATNTMSFLRVGGFIISHAGMMAVVMTLTEMMNSVGGIVMLIFGNIFVMCLEGFIVGIAGLRLEFYEMFSRYYNGGGEPYRPVSVYADND</sequence>
<evidence type="ECO:0000256" key="6">
    <source>
        <dbReference type="ARBA" id="ARBA00023065"/>
    </source>
</evidence>
<keyword evidence="7 8" id="KW-0472">Membrane</keyword>
<keyword evidence="6" id="KW-0406">Ion transport</keyword>
<evidence type="ECO:0000313" key="9">
    <source>
        <dbReference type="EMBL" id="MBC8584095.1"/>
    </source>
</evidence>
<evidence type="ECO:0000256" key="8">
    <source>
        <dbReference type="SAM" id="Phobius"/>
    </source>
</evidence>
<feature type="transmembrane region" description="Helical" evidence="8">
    <location>
        <begin position="563"/>
        <end position="584"/>
    </location>
</feature>
<evidence type="ECO:0000256" key="3">
    <source>
        <dbReference type="ARBA" id="ARBA00022448"/>
    </source>
</evidence>
<dbReference type="Gene3D" id="3.30.70.2750">
    <property type="match status" value="1"/>
</dbReference>
<feature type="transmembrane region" description="Helical" evidence="8">
    <location>
        <begin position="501"/>
        <end position="518"/>
    </location>
</feature>
<dbReference type="GO" id="GO:0051117">
    <property type="term" value="F:ATPase binding"/>
    <property type="evidence" value="ECO:0007669"/>
    <property type="project" value="TreeGrafter"/>
</dbReference>
<protein>
    <recommendedName>
        <fullName evidence="11">V-type ATP synthase subunit I</fullName>
    </recommendedName>
</protein>
<evidence type="ECO:0000256" key="1">
    <source>
        <dbReference type="ARBA" id="ARBA00004141"/>
    </source>
</evidence>
<comment type="similarity">
    <text evidence="2">Belongs to the V-ATPase 116 kDa subunit family.</text>
</comment>
<dbReference type="AlphaFoldDB" id="A0A926EPT2"/>
<evidence type="ECO:0000313" key="10">
    <source>
        <dbReference type="Proteomes" id="UP000623678"/>
    </source>
</evidence>
<dbReference type="PANTHER" id="PTHR11629">
    <property type="entry name" value="VACUOLAR PROTON ATPASES"/>
    <property type="match status" value="1"/>
</dbReference>
<evidence type="ECO:0008006" key="11">
    <source>
        <dbReference type="Google" id="ProtNLM"/>
    </source>
</evidence>
<feature type="transmembrane region" description="Helical" evidence="8">
    <location>
        <begin position="386"/>
        <end position="407"/>
    </location>
</feature>
<comment type="subcellular location">
    <subcellularLocation>
        <location evidence="1">Membrane</location>
        <topology evidence="1">Multi-pass membrane protein</topology>
    </subcellularLocation>
</comment>
<dbReference type="GO" id="GO:0007035">
    <property type="term" value="P:vacuolar acidification"/>
    <property type="evidence" value="ECO:0007669"/>
    <property type="project" value="TreeGrafter"/>
</dbReference>
<dbReference type="Pfam" id="PF01496">
    <property type="entry name" value="V_ATPase_I"/>
    <property type="match status" value="1"/>
</dbReference>
<comment type="caution">
    <text evidence="9">The sequence shown here is derived from an EMBL/GenBank/DDBJ whole genome shotgun (WGS) entry which is preliminary data.</text>
</comment>
<evidence type="ECO:0000256" key="5">
    <source>
        <dbReference type="ARBA" id="ARBA00022989"/>
    </source>
</evidence>
<keyword evidence="5 8" id="KW-1133">Transmembrane helix</keyword>
<name>A0A926EPT2_9FIRM</name>
<dbReference type="EMBL" id="JACRTD010000001">
    <property type="protein sequence ID" value="MBC8584095.1"/>
    <property type="molecule type" value="Genomic_DNA"/>
</dbReference>
<dbReference type="Gene3D" id="3.30.70.2170">
    <property type="match status" value="1"/>
</dbReference>
<evidence type="ECO:0000256" key="2">
    <source>
        <dbReference type="ARBA" id="ARBA00009904"/>
    </source>
</evidence>
<dbReference type="Proteomes" id="UP000623678">
    <property type="component" value="Unassembled WGS sequence"/>
</dbReference>
<evidence type="ECO:0000256" key="4">
    <source>
        <dbReference type="ARBA" id="ARBA00022692"/>
    </source>
</evidence>
<dbReference type="PANTHER" id="PTHR11629:SF63">
    <property type="entry name" value="V-TYPE PROTON ATPASE SUBUNIT A"/>
    <property type="match status" value="1"/>
</dbReference>
<dbReference type="InterPro" id="IPR002490">
    <property type="entry name" value="V-ATPase_116kDa_su"/>
</dbReference>
<dbReference type="GO" id="GO:0046961">
    <property type="term" value="F:proton-transporting ATPase activity, rotational mechanism"/>
    <property type="evidence" value="ECO:0007669"/>
    <property type="project" value="InterPro"/>
</dbReference>
<evidence type="ECO:0000256" key="7">
    <source>
        <dbReference type="ARBA" id="ARBA00023136"/>
    </source>
</evidence>
<gene>
    <name evidence="9" type="ORF">H8705_00665</name>
</gene>
<accession>A0A926EPT2</accession>
<feature type="transmembrane region" description="Helical" evidence="8">
    <location>
        <begin position="476"/>
        <end position="495"/>
    </location>
</feature>
<feature type="transmembrane region" description="Helical" evidence="8">
    <location>
        <begin position="434"/>
        <end position="455"/>
    </location>
</feature>
<dbReference type="GO" id="GO:0016471">
    <property type="term" value="C:vacuolar proton-transporting V-type ATPase complex"/>
    <property type="evidence" value="ECO:0007669"/>
    <property type="project" value="TreeGrafter"/>
</dbReference>
<proteinExistence type="inferred from homology"/>
<feature type="transmembrane region" description="Helical" evidence="8">
    <location>
        <begin position="590"/>
        <end position="616"/>
    </location>
</feature>
<dbReference type="RefSeq" id="WP_262393949.1">
    <property type="nucleotide sequence ID" value="NZ_JACRTD010000001.1"/>
</dbReference>
<reference evidence="9" key="1">
    <citation type="submission" date="2020-08" db="EMBL/GenBank/DDBJ databases">
        <title>Genome public.</title>
        <authorList>
            <person name="Liu C."/>
            <person name="Sun Q."/>
        </authorList>
    </citation>
    <scope>NUCLEOTIDE SEQUENCE</scope>
    <source>
        <strain evidence="9">NSJ-64</strain>
    </source>
</reference>
<feature type="transmembrane region" description="Helical" evidence="8">
    <location>
        <begin position="348"/>
        <end position="374"/>
    </location>
</feature>
<keyword evidence="4 8" id="KW-0812">Transmembrane</keyword>
<keyword evidence="3" id="KW-0813">Transport</keyword>
<dbReference type="GO" id="GO:0033179">
    <property type="term" value="C:proton-transporting V-type ATPase, V0 domain"/>
    <property type="evidence" value="ECO:0007669"/>
    <property type="project" value="InterPro"/>
</dbReference>
<keyword evidence="10" id="KW-1185">Reference proteome</keyword>
<organism evidence="9 10">
    <name type="scientific">Youxingia wuxianensis</name>
    <dbReference type="NCBI Taxonomy" id="2763678"/>
    <lineage>
        <taxon>Bacteria</taxon>
        <taxon>Bacillati</taxon>
        <taxon>Bacillota</taxon>
        <taxon>Clostridia</taxon>
        <taxon>Eubacteriales</taxon>
        <taxon>Oscillospiraceae</taxon>
        <taxon>Youxingia</taxon>
    </lineage>
</organism>